<dbReference type="SUPFAM" id="SSF47762">
    <property type="entry name" value="PAH2 domain"/>
    <property type="match status" value="3"/>
</dbReference>
<dbReference type="Gene3D" id="1.20.1160.11">
    <property type="entry name" value="Paired amphipathic helix"/>
    <property type="match status" value="3"/>
</dbReference>
<dbReference type="Pfam" id="PF02671">
    <property type="entry name" value="PAH"/>
    <property type="match status" value="3"/>
</dbReference>
<feature type="compositionally biased region" description="Basic and acidic residues" evidence="8">
    <location>
        <begin position="748"/>
        <end position="759"/>
    </location>
</feature>
<evidence type="ECO:0000256" key="4">
    <source>
        <dbReference type="ARBA" id="ARBA00023015"/>
    </source>
</evidence>
<dbReference type="InterPro" id="IPR031693">
    <property type="entry name" value="Sin3_C"/>
</dbReference>
<dbReference type="FunFam" id="1.20.1160.11:FF:000001">
    <property type="entry name" value="Paired amphipathic helix protein Sin3"/>
    <property type="match status" value="1"/>
</dbReference>
<evidence type="ECO:0000256" key="7">
    <source>
        <dbReference type="PROSITE-ProRule" id="PRU00810"/>
    </source>
</evidence>
<dbReference type="InterPro" id="IPR036600">
    <property type="entry name" value="PAH_sf"/>
</dbReference>
<accession>A0A166NSP9</accession>
<gene>
    <name evidence="10" type="ORF">FIBSPDRAFT_909548</name>
</gene>
<dbReference type="PANTHER" id="PTHR12346:SF0">
    <property type="entry name" value="SIN3A, ISOFORM G"/>
    <property type="match status" value="1"/>
</dbReference>
<evidence type="ECO:0000256" key="1">
    <source>
        <dbReference type="ARBA" id="ARBA00004123"/>
    </source>
</evidence>
<dbReference type="Pfam" id="PF08295">
    <property type="entry name" value="Sin3_corepress"/>
    <property type="match status" value="1"/>
</dbReference>
<dbReference type="Proteomes" id="UP000076532">
    <property type="component" value="Unassembled WGS sequence"/>
</dbReference>
<evidence type="ECO:0000256" key="6">
    <source>
        <dbReference type="ARBA" id="ARBA00023242"/>
    </source>
</evidence>
<dbReference type="FunFam" id="1.20.1160.11:FF:000002">
    <property type="entry name" value="Paired amphipathic helix protein SIN3"/>
    <property type="match status" value="1"/>
</dbReference>
<dbReference type="GO" id="GO:0000122">
    <property type="term" value="P:negative regulation of transcription by RNA polymerase II"/>
    <property type="evidence" value="ECO:0007669"/>
    <property type="project" value="TreeGrafter"/>
</dbReference>
<dbReference type="OrthoDB" id="10265969at2759"/>
<keyword evidence="6 7" id="KW-0539">Nucleus</keyword>
<feature type="region of interest" description="Disordered" evidence="8">
    <location>
        <begin position="748"/>
        <end position="788"/>
    </location>
</feature>
<keyword evidence="4" id="KW-0805">Transcription regulation</keyword>
<dbReference type="Pfam" id="PF16879">
    <property type="entry name" value="Sin3a_C"/>
    <property type="match status" value="1"/>
</dbReference>
<sequence length="1117" mass="125176">MNQQPDTPNAGEGPAESRPLNVTDALSYLDAVKVQFQDKPDVYNHFLDIMKDFKSQVIDTPGVIERVSMLFHGNPYLIQGFNTFLPPGYRIDMSADPRDPNVITVTTPMGTTTQNTNTFGQHLRPTGLLPPLSRTGSRVSTPAPPMLSPGIQGASTTAAASFLGNLNNRNVEKQAGEFNHAIQYLNKIKARYSDDPDKYKNFLEILQTYQKEQRGLNDSQVYAQVQGLFKDAPDLLAEFKDFLPEITGMAAPSGLGGGLKPAAWPDDKPKKAPAPPPAAAPKRRKKPVEKDPTPVPPPKPPLNNRSKRAKHTHKGDPESPTYSPYQAPHSPPPASAAPAAPGGPPRTMSTPDELLFFERAKKALEGRETYDEFLKLLNLFSKDIIDARALIESAHLFLGDGELHAQFKELMGWDERMHSVEYGPPGSIRTGPPETVQAPRVDEGQGLSYRRLPASEIFLACSGRDELARSVLNDVWVSHPTWASEDSGFVSHKKTLHEDALHTCEQERHEFDTFIQANARTIAVLEPVWDRLQEMTGEEKAAFRLPPDLGGPTRTVYVRIIKRVYGSAHWEEVWDALQKAPAVAVAVVLDRLHQKDEEWRREQRTWSKIWRGLEAKNHYKALDHLGNNEFKNNEKKSLTIKHLVSDIETRRKVQLRERAAWDAAHKDQRRRWFAEGSVGPQLEYTFADISVLHDALKMVYSFLDHSQGTYSQAERRAVETFLRQFVPLLFMYPEGEFNAACGPLEPTHAEDLATGKDNGDVNGVNGARSSAASPAPTPSDDSRASPPDDVWAREAAAQTPAASPRTVPFFANSTYYTLLRMLQLLYSRLLMCKEIGSKQMASRYASLTPHPIAVELGLDDSNGPAAILAQAMDALGATGSRDETNVLYMYLLDAWEKVFDSELDQTTLEEHMRWFFGKEAYQVFTLDKVVTGIIKQVQQILADQKSLDLRGLLESARATGDGITNRDVIRYRREAELNVGSDDHLYRVEWDDVRKGMRIQLLGAEDASIEGQSETGVDRWREYVDSYLLTHPTEWMPGDIDETAPVYLRRCMAGDETPQPDVQHNIGVQISMGTYKLFYEAGSEDALWRRRSAAEEGRISERARRVHEDRIQCAWLL</sequence>
<keyword evidence="2" id="KW-0678">Repressor</keyword>
<dbReference type="AlphaFoldDB" id="A0A166NSP9"/>
<dbReference type="GO" id="GO:0033698">
    <property type="term" value="C:Rpd3L complex"/>
    <property type="evidence" value="ECO:0007669"/>
    <property type="project" value="UniProtKB-ARBA"/>
</dbReference>
<reference evidence="10 11" key="1">
    <citation type="journal article" date="2016" name="Mol. Biol. Evol.">
        <title>Comparative Genomics of Early-Diverging Mushroom-Forming Fungi Provides Insights into the Origins of Lignocellulose Decay Capabilities.</title>
        <authorList>
            <person name="Nagy L.G."/>
            <person name="Riley R."/>
            <person name="Tritt A."/>
            <person name="Adam C."/>
            <person name="Daum C."/>
            <person name="Floudas D."/>
            <person name="Sun H."/>
            <person name="Yadav J.S."/>
            <person name="Pangilinan J."/>
            <person name="Larsson K.H."/>
            <person name="Matsuura K."/>
            <person name="Barry K."/>
            <person name="Labutti K."/>
            <person name="Kuo R."/>
            <person name="Ohm R.A."/>
            <person name="Bhattacharya S.S."/>
            <person name="Shirouzu T."/>
            <person name="Yoshinaga Y."/>
            <person name="Martin F.M."/>
            <person name="Grigoriev I.V."/>
            <person name="Hibbett D.S."/>
        </authorList>
    </citation>
    <scope>NUCLEOTIDE SEQUENCE [LARGE SCALE GENOMIC DNA]</scope>
    <source>
        <strain evidence="10 11">CBS 109695</strain>
    </source>
</reference>
<proteinExistence type="predicted"/>
<evidence type="ECO:0000256" key="2">
    <source>
        <dbReference type="ARBA" id="ARBA00022491"/>
    </source>
</evidence>
<dbReference type="FunFam" id="1.20.1160.11:FF:000003">
    <property type="entry name" value="Paired amphipathic helix SIN3-like protein"/>
    <property type="match status" value="1"/>
</dbReference>
<dbReference type="InterPro" id="IPR039774">
    <property type="entry name" value="Sin3-like"/>
</dbReference>
<evidence type="ECO:0000259" key="9">
    <source>
        <dbReference type="SMART" id="SM00761"/>
    </source>
</evidence>
<dbReference type="EMBL" id="KV417521">
    <property type="protein sequence ID" value="KZP25337.1"/>
    <property type="molecule type" value="Genomic_DNA"/>
</dbReference>
<keyword evidence="3" id="KW-0677">Repeat</keyword>
<dbReference type="GO" id="GO:0003714">
    <property type="term" value="F:transcription corepressor activity"/>
    <property type="evidence" value="ECO:0007669"/>
    <property type="project" value="InterPro"/>
</dbReference>
<protein>
    <recommendedName>
        <fullName evidence="9">Histone deacetylase interacting domain-containing protein</fullName>
    </recommendedName>
</protein>
<evidence type="ECO:0000256" key="5">
    <source>
        <dbReference type="ARBA" id="ARBA00023163"/>
    </source>
</evidence>
<evidence type="ECO:0000256" key="8">
    <source>
        <dbReference type="SAM" id="MobiDB-lite"/>
    </source>
</evidence>
<keyword evidence="11" id="KW-1185">Reference proteome</keyword>
<comment type="subcellular location">
    <subcellularLocation>
        <location evidence="1 7">Nucleus</location>
    </subcellularLocation>
</comment>
<keyword evidence="5" id="KW-0804">Transcription</keyword>
<evidence type="ECO:0000313" key="11">
    <source>
        <dbReference type="Proteomes" id="UP000076532"/>
    </source>
</evidence>
<name>A0A166NSP9_9AGAM</name>
<feature type="region of interest" description="Disordered" evidence="8">
    <location>
        <begin position="253"/>
        <end position="350"/>
    </location>
</feature>
<dbReference type="InterPro" id="IPR013194">
    <property type="entry name" value="HDAC_interact_dom"/>
</dbReference>
<organism evidence="10 11">
    <name type="scientific">Athelia psychrophila</name>
    <dbReference type="NCBI Taxonomy" id="1759441"/>
    <lineage>
        <taxon>Eukaryota</taxon>
        <taxon>Fungi</taxon>
        <taxon>Dikarya</taxon>
        <taxon>Basidiomycota</taxon>
        <taxon>Agaricomycotina</taxon>
        <taxon>Agaricomycetes</taxon>
        <taxon>Agaricomycetidae</taxon>
        <taxon>Atheliales</taxon>
        <taxon>Atheliaceae</taxon>
        <taxon>Athelia</taxon>
    </lineage>
</organism>
<evidence type="ECO:0000313" key="10">
    <source>
        <dbReference type="EMBL" id="KZP25337.1"/>
    </source>
</evidence>
<evidence type="ECO:0000256" key="3">
    <source>
        <dbReference type="ARBA" id="ARBA00022737"/>
    </source>
</evidence>
<dbReference type="PROSITE" id="PS51477">
    <property type="entry name" value="PAH"/>
    <property type="match status" value="2"/>
</dbReference>
<dbReference type="GO" id="GO:0010628">
    <property type="term" value="P:positive regulation of gene expression"/>
    <property type="evidence" value="ECO:0007669"/>
    <property type="project" value="UniProtKB-ARBA"/>
</dbReference>
<dbReference type="InterPro" id="IPR003822">
    <property type="entry name" value="PAH"/>
</dbReference>
<feature type="domain" description="Histone deacetylase interacting" evidence="9">
    <location>
        <begin position="441"/>
        <end position="542"/>
    </location>
</feature>
<dbReference type="STRING" id="436010.A0A166NSP9"/>
<dbReference type="SMART" id="SM00761">
    <property type="entry name" value="HDAC_interact"/>
    <property type="match status" value="1"/>
</dbReference>
<dbReference type="PANTHER" id="PTHR12346">
    <property type="entry name" value="SIN3B-RELATED"/>
    <property type="match status" value="1"/>
</dbReference>
<feature type="compositionally biased region" description="Low complexity" evidence="8">
    <location>
        <begin position="760"/>
        <end position="774"/>
    </location>
</feature>